<evidence type="ECO:0000259" key="1">
    <source>
        <dbReference type="Pfam" id="PF13847"/>
    </source>
</evidence>
<evidence type="ECO:0000313" key="3">
    <source>
        <dbReference type="Proteomes" id="UP000601597"/>
    </source>
</evidence>
<sequence>MAESPWYDKFAPLYDVGTLGDFFYRKPREAAIDQLDLEAGCHIVDVFCGTGVDLPTLVRQVEREGAVLAIDGSKEMLEQARNRAAKHNIDRNVEFLQADFSKTSGIGIVERAITEKQPRHVFFSLGLTCLENWWEFCSRIFDASPSGTRFAIMDVYSDRLTLGARFINWIGAADCRRTVWGVLEERCESFSWQEFRPFKILGVSVVVASGTKP</sequence>
<keyword evidence="3" id="KW-1185">Reference proteome</keyword>
<dbReference type="InterPro" id="IPR025714">
    <property type="entry name" value="Methyltranfer_dom"/>
</dbReference>
<dbReference type="EMBL" id="BMXV01000008">
    <property type="protein sequence ID" value="GGY83031.1"/>
    <property type="molecule type" value="Genomic_DNA"/>
</dbReference>
<dbReference type="Proteomes" id="UP000601597">
    <property type="component" value="Unassembled WGS sequence"/>
</dbReference>
<evidence type="ECO:0000313" key="2">
    <source>
        <dbReference type="EMBL" id="GGY83031.1"/>
    </source>
</evidence>
<dbReference type="Gene3D" id="3.40.50.150">
    <property type="entry name" value="Vaccinia Virus protein VP39"/>
    <property type="match status" value="1"/>
</dbReference>
<dbReference type="CDD" id="cd02440">
    <property type="entry name" value="AdoMet_MTases"/>
    <property type="match status" value="1"/>
</dbReference>
<dbReference type="Pfam" id="PF13847">
    <property type="entry name" value="Methyltransf_31"/>
    <property type="match status" value="1"/>
</dbReference>
<dbReference type="RefSeq" id="WP_189577957.1">
    <property type="nucleotide sequence ID" value="NZ_BMXV01000008.1"/>
</dbReference>
<dbReference type="SUPFAM" id="SSF53335">
    <property type="entry name" value="S-adenosyl-L-methionine-dependent methyltransferases"/>
    <property type="match status" value="1"/>
</dbReference>
<organism evidence="2 3">
    <name type="scientific">Marinobacter zhanjiangensis</name>
    <dbReference type="NCBI Taxonomy" id="578215"/>
    <lineage>
        <taxon>Bacteria</taxon>
        <taxon>Pseudomonadati</taxon>
        <taxon>Pseudomonadota</taxon>
        <taxon>Gammaproteobacteria</taxon>
        <taxon>Pseudomonadales</taxon>
        <taxon>Marinobacteraceae</taxon>
        <taxon>Marinobacter</taxon>
    </lineage>
</organism>
<proteinExistence type="predicted"/>
<name>A0ABQ3B7S4_9GAMM</name>
<feature type="domain" description="Methyltransferase" evidence="1">
    <location>
        <begin position="38"/>
        <end position="102"/>
    </location>
</feature>
<reference evidence="3" key="1">
    <citation type="journal article" date="2019" name="Int. J. Syst. Evol. Microbiol.">
        <title>The Global Catalogue of Microorganisms (GCM) 10K type strain sequencing project: providing services to taxonomists for standard genome sequencing and annotation.</title>
        <authorList>
            <consortium name="The Broad Institute Genomics Platform"/>
            <consortium name="The Broad Institute Genome Sequencing Center for Infectious Disease"/>
            <person name="Wu L."/>
            <person name="Ma J."/>
        </authorList>
    </citation>
    <scope>NUCLEOTIDE SEQUENCE [LARGE SCALE GENOMIC DNA]</scope>
    <source>
        <strain evidence="3">KCTC 22280</strain>
    </source>
</reference>
<comment type="caution">
    <text evidence="2">The sequence shown here is derived from an EMBL/GenBank/DDBJ whole genome shotgun (WGS) entry which is preliminary data.</text>
</comment>
<gene>
    <name evidence="2" type="ORF">GCM10007071_33150</name>
</gene>
<dbReference type="InterPro" id="IPR029063">
    <property type="entry name" value="SAM-dependent_MTases_sf"/>
</dbReference>
<accession>A0ABQ3B7S4</accession>
<protein>
    <recommendedName>
        <fullName evidence="1">Methyltransferase domain-containing protein</fullName>
    </recommendedName>
</protein>